<reference evidence="1" key="2">
    <citation type="journal article" date="2015" name="Fish Shellfish Immunol.">
        <title>Early steps in the European eel (Anguilla anguilla)-Vibrio vulnificus interaction in the gills: Role of the RtxA13 toxin.</title>
        <authorList>
            <person name="Callol A."/>
            <person name="Pajuelo D."/>
            <person name="Ebbesson L."/>
            <person name="Teles M."/>
            <person name="MacKenzie S."/>
            <person name="Amaro C."/>
        </authorList>
    </citation>
    <scope>NUCLEOTIDE SEQUENCE</scope>
</reference>
<protein>
    <submittedName>
        <fullName evidence="1">Uncharacterized protein</fullName>
    </submittedName>
</protein>
<proteinExistence type="predicted"/>
<accession>A0A0E9RSD1</accession>
<sequence>MVPKCMGWQTIVRTKCIMLIQIFTATTWSEVNICFVKPIHSLLEFSPFTHFFNGKLIHFPH</sequence>
<dbReference type="EMBL" id="GBXM01076523">
    <property type="protein sequence ID" value="JAH32054.1"/>
    <property type="molecule type" value="Transcribed_RNA"/>
</dbReference>
<organism evidence="1">
    <name type="scientific">Anguilla anguilla</name>
    <name type="common">European freshwater eel</name>
    <name type="synonym">Muraena anguilla</name>
    <dbReference type="NCBI Taxonomy" id="7936"/>
    <lineage>
        <taxon>Eukaryota</taxon>
        <taxon>Metazoa</taxon>
        <taxon>Chordata</taxon>
        <taxon>Craniata</taxon>
        <taxon>Vertebrata</taxon>
        <taxon>Euteleostomi</taxon>
        <taxon>Actinopterygii</taxon>
        <taxon>Neopterygii</taxon>
        <taxon>Teleostei</taxon>
        <taxon>Anguilliformes</taxon>
        <taxon>Anguillidae</taxon>
        <taxon>Anguilla</taxon>
    </lineage>
</organism>
<evidence type="ECO:0000313" key="1">
    <source>
        <dbReference type="EMBL" id="JAH32054.1"/>
    </source>
</evidence>
<reference evidence="1" key="1">
    <citation type="submission" date="2014-11" db="EMBL/GenBank/DDBJ databases">
        <authorList>
            <person name="Amaro Gonzalez C."/>
        </authorList>
    </citation>
    <scope>NUCLEOTIDE SEQUENCE</scope>
</reference>
<name>A0A0E9RSD1_ANGAN</name>
<dbReference type="AlphaFoldDB" id="A0A0E9RSD1"/>